<comment type="caution">
    <text evidence="1">The sequence shown here is derived from an EMBL/GenBank/DDBJ whole genome shotgun (WGS) entry which is preliminary data.</text>
</comment>
<dbReference type="Proteomes" id="UP001271007">
    <property type="component" value="Unassembled WGS sequence"/>
</dbReference>
<dbReference type="Gene3D" id="3.40.50.2000">
    <property type="entry name" value="Glycogen Phosphorylase B"/>
    <property type="match status" value="1"/>
</dbReference>
<accession>A0AAJ0D7V0</accession>
<evidence type="ECO:0000313" key="2">
    <source>
        <dbReference type="Proteomes" id="UP001271007"/>
    </source>
</evidence>
<organism evidence="1 2">
    <name type="scientific">Extremus antarcticus</name>
    <dbReference type="NCBI Taxonomy" id="702011"/>
    <lineage>
        <taxon>Eukaryota</taxon>
        <taxon>Fungi</taxon>
        <taxon>Dikarya</taxon>
        <taxon>Ascomycota</taxon>
        <taxon>Pezizomycotina</taxon>
        <taxon>Dothideomycetes</taxon>
        <taxon>Dothideomycetidae</taxon>
        <taxon>Mycosphaerellales</taxon>
        <taxon>Extremaceae</taxon>
        <taxon>Extremus</taxon>
    </lineage>
</organism>
<reference evidence="1" key="1">
    <citation type="submission" date="2023-04" db="EMBL/GenBank/DDBJ databases">
        <title>Black Yeasts Isolated from many extreme environments.</title>
        <authorList>
            <person name="Coleine C."/>
            <person name="Stajich J.E."/>
            <person name="Selbmann L."/>
        </authorList>
    </citation>
    <scope>NUCLEOTIDE SEQUENCE</scope>
    <source>
        <strain evidence="1">CCFEE 5312</strain>
    </source>
</reference>
<proteinExistence type="predicted"/>
<dbReference type="EMBL" id="JAWDJX010000050">
    <property type="protein sequence ID" value="KAK3048298.1"/>
    <property type="molecule type" value="Genomic_DNA"/>
</dbReference>
<keyword evidence="2" id="KW-1185">Reference proteome</keyword>
<gene>
    <name evidence="1" type="ORF">LTR09_010291</name>
</gene>
<sequence>MPNTARTRPSYRNCLPGELAEAGRAASVHIEGPREDEDAELYRLLDASGIKTREQRSDMFKGFGIFGGWWAETYPKIKALCQAEQPDFIFADDLADACLDVARDLDIPLAGMAPQLPPSMLPVSYVPGMPGYQLKHITSENASLVDRVAEEVCRLKISFAAGGVMGRITGRNAISGPPKPRHLFFVNSFFGLEVPKELPPMVRPVGPVLADTFSPLSPDSTIAWFLDTHKRVVYIAFRTHIRTPD</sequence>
<protein>
    <submittedName>
        <fullName evidence="1">Uncharacterized protein</fullName>
    </submittedName>
</protein>
<name>A0AAJ0D7V0_9PEZI</name>
<dbReference type="AlphaFoldDB" id="A0AAJ0D7V0"/>
<dbReference type="SUPFAM" id="SSF53756">
    <property type="entry name" value="UDP-Glycosyltransferase/glycogen phosphorylase"/>
    <property type="match status" value="1"/>
</dbReference>
<evidence type="ECO:0000313" key="1">
    <source>
        <dbReference type="EMBL" id="KAK3048298.1"/>
    </source>
</evidence>